<comment type="caution">
    <text evidence="1">The sequence shown here is derived from an EMBL/GenBank/DDBJ whole genome shotgun (WGS) entry which is preliminary data.</text>
</comment>
<name>A0A6L2MP34_TANCI</name>
<dbReference type="EMBL" id="BKCJ010007135">
    <property type="protein sequence ID" value="GEU75713.1"/>
    <property type="molecule type" value="Genomic_DNA"/>
</dbReference>
<evidence type="ECO:0000313" key="1">
    <source>
        <dbReference type="EMBL" id="GEU75713.1"/>
    </source>
</evidence>
<proteinExistence type="predicted"/>
<gene>
    <name evidence="1" type="ORF">Tci_047691</name>
</gene>
<dbReference type="AlphaFoldDB" id="A0A6L2MP34"/>
<sequence>MGYFSVSSGNTSLDRLNNLSKYLLASLAISPFHDDPYMKVMHAYDAIIPPQAPITPPTVFPPSPVLPLSPMFDPRDFFLPKEILPPRKQAHFLSLSSTDLSAQPQAFEIRENYHGALDTSHTCHEEQIKDILNHLYELALDHIKEMKGHVDGRVIIHQDFDKLKTELQEARAQIARLHEANET</sequence>
<protein>
    <submittedName>
        <fullName evidence="1">Uncharacterized protein</fullName>
    </submittedName>
</protein>
<reference evidence="1" key="1">
    <citation type="journal article" date="2019" name="Sci. Rep.">
        <title>Draft genome of Tanacetum cinerariifolium, the natural source of mosquito coil.</title>
        <authorList>
            <person name="Yamashiro T."/>
            <person name="Shiraishi A."/>
            <person name="Satake H."/>
            <person name="Nakayama K."/>
        </authorList>
    </citation>
    <scope>NUCLEOTIDE SEQUENCE</scope>
</reference>
<organism evidence="1">
    <name type="scientific">Tanacetum cinerariifolium</name>
    <name type="common">Dalmatian daisy</name>
    <name type="synonym">Chrysanthemum cinerariifolium</name>
    <dbReference type="NCBI Taxonomy" id="118510"/>
    <lineage>
        <taxon>Eukaryota</taxon>
        <taxon>Viridiplantae</taxon>
        <taxon>Streptophyta</taxon>
        <taxon>Embryophyta</taxon>
        <taxon>Tracheophyta</taxon>
        <taxon>Spermatophyta</taxon>
        <taxon>Magnoliopsida</taxon>
        <taxon>eudicotyledons</taxon>
        <taxon>Gunneridae</taxon>
        <taxon>Pentapetalae</taxon>
        <taxon>asterids</taxon>
        <taxon>campanulids</taxon>
        <taxon>Asterales</taxon>
        <taxon>Asteraceae</taxon>
        <taxon>Asteroideae</taxon>
        <taxon>Anthemideae</taxon>
        <taxon>Anthemidinae</taxon>
        <taxon>Tanacetum</taxon>
    </lineage>
</organism>
<accession>A0A6L2MP34</accession>